<evidence type="ECO:0000313" key="1">
    <source>
        <dbReference type="EMBL" id="EFA22818.1"/>
    </source>
</evidence>
<dbReference type="EMBL" id="ABXB03000003">
    <property type="protein sequence ID" value="EFA22818.1"/>
    <property type="molecule type" value="Genomic_DNA"/>
</dbReference>
<proteinExistence type="predicted"/>
<gene>
    <name evidence="1" type="ORF">BIFGAL_03856</name>
</gene>
<dbReference type="AlphaFoldDB" id="D1NVG7"/>
<name>D1NVG7_9BIFI</name>
<protein>
    <submittedName>
        <fullName evidence="1">Uncharacterized protein</fullName>
    </submittedName>
</protein>
<dbReference type="Proteomes" id="UP000003656">
    <property type="component" value="Unassembled WGS sequence"/>
</dbReference>
<accession>D1NVG7</accession>
<reference evidence="1 2" key="1">
    <citation type="submission" date="2009-11" db="EMBL/GenBank/DDBJ databases">
        <authorList>
            <person name="Weinstock G."/>
            <person name="Sodergren E."/>
            <person name="Clifton S."/>
            <person name="Fulton L."/>
            <person name="Fulton B."/>
            <person name="Courtney L."/>
            <person name="Fronick C."/>
            <person name="Harrison M."/>
            <person name="Strong C."/>
            <person name="Farmer C."/>
            <person name="Delahaunty K."/>
            <person name="Markovic C."/>
            <person name="Hall O."/>
            <person name="Minx P."/>
            <person name="Tomlinson C."/>
            <person name="Mitreva M."/>
            <person name="Nelson J."/>
            <person name="Hou S."/>
            <person name="Wollam A."/>
            <person name="Pepin K.H."/>
            <person name="Johnson M."/>
            <person name="Bhonagiri V."/>
            <person name="Nash W.E."/>
            <person name="Warren W."/>
            <person name="Chinwalla A."/>
            <person name="Mardis E.R."/>
            <person name="Wilson R.K."/>
        </authorList>
    </citation>
    <scope>NUCLEOTIDE SEQUENCE [LARGE SCALE GENOMIC DNA]</scope>
    <source>
        <strain evidence="1 2">DSM 20093</strain>
    </source>
</reference>
<organism evidence="1 2">
    <name type="scientific">Bifidobacterium gallicum DSM 20093 = LMG 11596</name>
    <dbReference type="NCBI Taxonomy" id="561180"/>
    <lineage>
        <taxon>Bacteria</taxon>
        <taxon>Bacillati</taxon>
        <taxon>Actinomycetota</taxon>
        <taxon>Actinomycetes</taxon>
        <taxon>Bifidobacteriales</taxon>
        <taxon>Bifidobacteriaceae</taxon>
        <taxon>Bifidobacterium</taxon>
    </lineage>
</organism>
<evidence type="ECO:0000313" key="2">
    <source>
        <dbReference type="Proteomes" id="UP000003656"/>
    </source>
</evidence>
<comment type="caution">
    <text evidence="1">The sequence shown here is derived from an EMBL/GenBank/DDBJ whole genome shotgun (WGS) entry which is preliminary data.</text>
</comment>
<sequence length="47" mass="4723">MVNGCGECQPFGTSLLTHINRPTQPAGHSGDAGALGITASLISQARS</sequence>